<organism evidence="3">
    <name type="scientific">Vitis vinifera</name>
    <name type="common">Grape</name>
    <dbReference type="NCBI Taxonomy" id="29760"/>
    <lineage>
        <taxon>Eukaryota</taxon>
        <taxon>Viridiplantae</taxon>
        <taxon>Streptophyta</taxon>
        <taxon>Embryophyta</taxon>
        <taxon>Tracheophyta</taxon>
        <taxon>Spermatophyta</taxon>
        <taxon>Magnoliopsida</taxon>
        <taxon>eudicotyledons</taxon>
        <taxon>Gunneridae</taxon>
        <taxon>Pentapetalae</taxon>
        <taxon>rosids</taxon>
        <taxon>Vitales</taxon>
        <taxon>Vitaceae</taxon>
        <taxon>Viteae</taxon>
        <taxon>Vitis</taxon>
    </lineage>
</organism>
<dbReference type="EMBL" id="AM458033">
    <property type="protein sequence ID" value="CAN61320.1"/>
    <property type="molecule type" value="Genomic_DNA"/>
</dbReference>
<gene>
    <name evidence="3" type="ORF">VITISV_012104</name>
</gene>
<evidence type="ECO:0000259" key="2">
    <source>
        <dbReference type="Pfam" id="PF13966"/>
    </source>
</evidence>
<dbReference type="CDD" id="cd01650">
    <property type="entry name" value="RT_nLTR_like"/>
    <property type="match status" value="1"/>
</dbReference>
<name>A5BFR6_VITVI</name>
<protein>
    <recommendedName>
        <fullName evidence="4">Reverse transcriptase domain-containing protein</fullName>
    </recommendedName>
</protein>
<dbReference type="PANTHER" id="PTHR33116:SF78">
    <property type="entry name" value="OS12G0587133 PROTEIN"/>
    <property type="match status" value="1"/>
</dbReference>
<dbReference type="ExpressionAtlas" id="A5BFR6">
    <property type="expression patterns" value="baseline and differential"/>
</dbReference>
<dbReference type="AlphaFoldDB" id="A5BFR6"/>
<reference evidence="3" key="1">
    <citation type="journal article" date="2007" name="PLoS ONE">
        <title>The first genome sequence of an elite grapevine cultivar (Pinot noir Vitis vinifera L.): coping with a highly heterozygous genome.</title>
        <authorList>
            <person name="Velasco R."/>
            <person name="Zharkikh A."/>
            <person name="Troggio M."/>
            <person name="Cartwright D.A."/>
            <person name="Cestaro A."/>
            <person name="Pruss D."/>
            <person name="Pindo M."/>
            <person name="FitzGerald L.M."/>
            <person name="Vezzulli S."/>
            <person name="Reid J."/>
            <person name="Malacarne G."/>
            <person name="Iliev D."/>
            <person name="Coppola G."/>
            <person name="Wardell B."/>
            <person name="Micheletti D."/>
            <person name="Macalma T."/>
            <person name="Facci M."/>
            <person name="Mitchell J.T."/>
            <person name="Perazzolli M."/>
            <person name="Eldredge G."/>
            <person name="Gatto P."/>
            <person name="Oyzerski R."/>
            <person name="Moretto M."/>
            <person name="Gutin N."/>
            <person name="Stefanini M."/>
            <person name="Chen Y."/>
            <person name="Segala C."/>
            <person name="Davenport C."/>
            <person name="Dematte L."/>
            <person name="Mraz A."/>
            <person name="Battilana J."/>
            <person name="Stormo K."/>
            <person name="Costa F."/>
            <person name="Tao Q."/>
            <person name="Si-Ammour A."/>
            <person name="Harkins T."/>
            <person name="Lackey A."/>
            <person name="Perbost C."/>
            <person name="Taillon B."/>
            <person name="Stella A."/>
            <person name="Solovyev V."/>
            <person name="Fawcett J.A."/>
            <person name="Sterck L."/>
            <person name="Vandepoele K."/>
            <person name="Grando S.M."/>
            <person name="Toppo S."/>
            <person name="Moser C."/>
            <person name="Lanchbury J."/>
            <person name="Bogden R."/>
            <person name="Skolnick M."/>
            <person name="Sgaramella V."/>
            <person name="Bhatnagar S.K."/>
            <person name="Fontana P."/>
            <person name="Gutin A."/>
            <person name="Van de Peer Y."/>
            <person name="Salamini F."/>
            <person name="Viola R."/>
        </authorList>
    </citation>
    <scope>NUCLEOTIDE SEQUENCE</scope>
</reference>
<evidence type="ECO:0000259" key="1">
    <source>
        <dbReference type="Pfam" id="PF00078"/>
    </source>
</evidence>
<dbReference type="Pfam" id="PF13966">
    <property type="entry name" value="zf-RVT"/>
    <property type="match status" value="1"/>
</dbReference>
<evidence type="ECO:0000313" key="3">
    <source>
        <dbReference type="EMBL" id="CAN61320.1"/>
    </source>
</evidence>
<dbReference type="InterPro" id="IPR026960">
    <property type="entry name" value="RVT-Znf"/>
</dbReference>
<dbReference type="InterPro" id="IPR000477">
    <property type="entry name" value="RT_dom"/>
</dbReference>
<sequence>MANAHRRRNQMPKVKVNGTWITEDNDIKEEVGRVFQKLLSTTGEWRPNLSGLSFERLDSMEVEGLEKPFIEEEIFGALSDFSGDKAPGSDDGCFVRSVNATFLVLIPKREDVKDLRDLRPISLVRGLYKWLAKVLANRLKLVLNKVISNTQSTFVEGRQIMDVVLIANEAIDSILKSKGGTILCKLDLEKAYDHVKGKGGEGVKISHLLFANDTLIFCKANEDQIIFLSWLLMWFEAISGLKVNLDKSELFLVGIVENVEELASELGCKVGRLPSTYLGMPLGAPFKSMAIWDGVEERFRNRLAMWKRQYISKGGRITLIKSMLSNLPIYLMSILQLPRGVRIRLEQIQRDFLWGGGTLVLRPHLGEFLEGYLVWGYTLCVSFPSLFALVDPIKAWVKDVWFGTASGGRWSPCFTRSFTDWEMEKVEGFLLRLYGQKLIMEEDRVQCMETRDGIFSTKSLCKALASGSSVLFPMKNIWKSCVQPKVSFFAWEASWGKVLTLDQVKKRGWALANRCSFCQVEEESIDHLLLHCEKTSIVGDAFHPFWSVLGVPIIDLGNLIGLDWFLFWLTHVEELARATMKKLTQGMAEHNKAMAAAKSDEAKDNIENDLQVLRNGASNAAAKKGRGAGGLQNQLVKQGIGRFIPWWKKWYKGQRQRVGRAWARKEPLVALIPIQIV</sequence>
<dbReference type="Pfam" id="PF00078">
    <property type="entry name" value="RVT_1"/>
    <property type="match status" value="1"/>
</dbReference>
<dbReference type="PANTHER" id="PTHR33116">
    <property type="entry name" value="REVERSE TRANSCRIPTASE ZINC-BINDING DOMAIN-CONTAINING PROTEIN-RELATED-RELATED"/>
    <property type="match status" value="1"/>
</dbReference>
<evidence type="ECO:0008006" key="4">
    <source>
        <dbReference type="Google" id="ProtNLM"/>
    </source>
</evidence>
<feature type="domain" description="Reverse transcriptase zinc-binding" evidence="2">
    <location>
        <begin position="455"/>
        <end position="535"/>
    </location>
</feature>
<proteinExistence type="predicted"/>
<feature type="domain" description="Reverse transcriptase" evidence="1">
    <location>
        <begin position="106"/>
        <end position="196"/>
    </location>
</feature>
<accession>A5BFR6</accession>